<organism evidence="3 4">
    <name type="scientific">Psychromicrobium silvestre</name>
    <dbReference type="NCBI Taxonomy" id="1645614"/>
    <lineage>
        <taxon>Bacteria</taxon>
        <taxon>Bacillati</taxon>
        <taxon>Actinomycetota</taxon>
        <taxon>Actinomycetes</taxon>
        <taxon>Micrococcales</taxon>
        <taxon>Micrococcaceae</taxon>
        <taxon>Psychromicrobium</taxon>
    </lineage>
</organism>
<keyword evidence="2" id="KW-0472">Membrane</keyword>
<sequence length="263" mass="27791">MDQFQPPSNPPLPPNQGSNQDPNQANPNPNPAPAGPPQAPQYGQPAPQYGQQPQAPQAPQYGQQVPGYGQQPGQFGQQPPQAPQYPGYSSNGYGAAMPQTAPVERPSSIKNAVILMYVGAALALIGGIFTLFEVPAVTELVVSRPPISGMSGTQYEAAKSGAQIGGYFGGIFGLVVGTGLWIWMAFANNAGKKWARVLSTVFAAFSIIGGLYTVISGLLTQTIFVSGLVLGILTSLVSVVALVFIWLKPSTEYYNFKSQKTLY</sequence>
<feature type="transmembrane region" description="Helical" evidence="2">
    <location>
        <begin position="225"/>
        <end position="247"/>
    </location>
</feature>
<evidence type="ECO:0000256" key="1">
    <source>
        <dbReference type="SAM" id="MobiDB-lite"/>
    </source>
</evidence>
<keyword evidence="2" id="KW-1133">Transmembrane helix</keyword>
<evidence type="ECO:0000313" key="3">
    <source>
        <dbReference type="EMBL" id="NYE95820.1"/>
    </source>
</evidence>
<accession>A0A7Y9LUL0</accession>
<feature type="transmembrane region" description="Helical" evidence="2">
    <location>
        <begin position="198"/>
        <end position="219"/>
    </location>
</feature>
<dbReference type="Proteomes" id="UP000521748">
    <property type="component" value="Unassembled WGS sequence"/>
</dbReference>
<feature type="compositionally biased region" description="Low complexity" evidence="1">
    <location>
        <begin position="40"/>
        <end position="88"/>
    </location>
</feature>
<feature type="compositionally biased region" description="Pro residues" evidence="1">
    <location>
        <begin position="28"/>
        <end position="39"/>
    </location>
</feature>
<dbReference type="SUPFAM" id="SSF81995">
    <property type="entry name" value="beta-sandwich domain of Sec23/24"/>
    <property type="match status" value="1"/>
</dbReference>
<reference evidence="3 4" key="1">
    <citation type="submission" date="2020-07" db="EMBL/GenBank/DDBJ databases">
        <title>Sequencing the genomes of 1000 actinobacteria strains.</title>
        <authorList>
            <person name="Klenk H.-P."/>
        </authorList>
    </citation>
    <scope>NUCLEOTIDE SEQUENCE [LARGE SCALE GENOMIC DNA]</scope>
    <source>
        <strain evidence="3 4">DSM 102047</strain>
    </source>
</reference>
<feature type="region of interest" description="Disordered" evidence="1">
    <location>
        <begin position="1"/>
        <end position="101"/>
    </location>
</feature>
<protein>
    <submittedName>
        <fullName evidence="3">Small basic protein</fullName>
    </submittedName>
</protein>
<evidence type="ECO:0000256" key="2">
    <source>
        <dbReference type="SAM" id="Phobius"/>
    </source>
</evidence>
<gene>
    <name evidence="3" type="ORF">FHU41_002070</name>
</gene>
<comment type="caution">
    <text evidence="3">The sequence shown here is derived from an EMBL/GenBank/DDBJ whole genome shotgun (WGS) entry which is preliminary data.</text>
</comment>
<feature type="transmembrane region" description="Helical" evidence="2">
    <location>
        <begin position="164"/>
        <end position="186"/>
    </location>
</feature>
<keyword evidence="2" id="KW-0812">Transmembrane</keyword>
<dbReference type="RefSeq" id="WP_179389552.1">
    <property type="nucleotide sequence ID" value="NZ_JACBYQ010000002.1"/>
</dbReference>
<feature type="transmembrane region" description="Helical" evidence="2">
    <location>
        <begin position="112"/>
        <end position="132"/>
    </location>
</feature>
<name>A0A7Y9LUL0_9MICC</name>
<dbReference type="AlphaFoldDB" id="A0A7Y9LUL0"/>
<evidence type="ECO:0000313" key="4">
    <source>
        <dbReference type="Proteomes" id="UP000521748"/>
    </source>
</evidence>
<proteinExistence type="predicted"/>
<feature type="compositionally biased region" description="Low complexity" evidence="1">
    <location>
        <begin position="15"/>
        <end position="27"/>
    </location>
</feature>
<dbReference type="EMBL" id="JACBYQ010000002">
    <property type="protein sequence ID" value="NYE95820.1"/>
    <property type="molecule type" value="Genomic_DNA"/>
</dbReference>
<keyword evidence="4" id="KW-1185">Reference proteome</keyword>